<name>A0A8S1XUZ4_9CILI</name>
<dbReference type="OrthoDB" id="296687at2759"/>
<dbReference type="EMBL" id="CAJJDO010000140">
    <property type="protein sequence ID" value="CAD8205356.1"/>
    <property type="molecule type" value="Genomic_DNA"/>
</dbReference>
<dbReference type="AlphaFoldDB" id="A0A8S1XUZ4"/>
<evidence type="ECO:0000313" key="2">
    <source>
        <dbReference type="EMBL" id="CAD8205356.1"/>
    </source>
</evidence>
<comment type="caution">
    <text evidence="2">The sequence shown here is derived from an EMBL/GenBank/DDBJ whole genome shotgun (WGS) entry which is preliminary data.</text>
</comment>
<gene>
    <name evidence="2" type="ORF">PPENT_87.1.T1400111</name>
</gene>
<protein>
    <submittedName>
        <fullName evidence="2">Uncharacterized protein</fullName>
    </submittedName>
</protein>
<feature type="compositionally biased region" description="Polar residues" evidence="1">
    <location>
        <begin position="1"/>
        <end position="12"/>
    </location>
</feature>
<organism evidence="2 3">
    <name type="scientific">Paramecium pentaurelia</name>
    <dbReference type="NCBI Taxonomy" id="43138"/>
    <lineage>
        <taxon>Eukaryota</taxon>
        <taxon>Sar</taxon>
        <taxon>Alveolata</taxon>
        <taxon>Ciliophora</taxon>
        <taxon>Intramacronucleata</taxon>
        <taxon>Oligohymenophorea</taxon>
        <taxon>Peniculida</taxon>
        <taxon>Parameciidae</taxon>
        <taxon>Paramecium</taxon>
    </lineage>
</organism>
<proteinExistence type="predicted"/>
<sequence>MQLVRLTTNAHTPRNVPLRSPEKTQSITIQLPNYIFLGPKDNIKIVKFTKNISSTNIKQIRSNSPCKDQNMNLINNVGQIKKMHRKTTSIQITTQNPDLFIKLQSQDSSTTHKSSNIIALQTLSTKHKHHRSELTQDTNNEQLSTPNLTVPTLKYVEQSSNMSQGHLFNKSNKLRGQITFQNSFYYEGEIVKLSDALIIEGQGNLFTDNSKFYIVYEGRWKNNSFHGKGKYYNQYQIESSNDWHFNWKMVEAIFNKGEIIEGKIDFYQTEDTIAYKMENPKMKIT</sequence>
<accession>A0A8S1XUZ4</accession>
<keyword evidence="3" id="KW-1185">Reference proteome</keyword>
<feature type="region of interest" description="Disordered" evidence="1">
    <location>
        <begin position="1"/>
        <end position="21"/>
    </location>
</feature>
<dbReference type="Proteomes" id="UP000689195">
    <property type="component" value="Unassembled WGS sequence"/>
</dbReference>
<evidence type="ECO:0000256" key="1">
    <source>
        <dbReference type="SAM" id="MobiDB-lite"/>
    </source>
</evidence>
<evidence type="ECO:0000313" key="3">
    <source>
        <dbReference type="Proteomes" id="UP000689195"/>
    </source>
</evidence>
<reference evidence="2" key="1">
    <citation type="submission" date="2021-01" db="EMBL/GenBank/DDBJ databases">
        <authorList>
            <consortium name="Genoscope - CEA"/>
            <person name="William W."/>
        </authorList>
    </citation>
    <scope>NUCLEOTIDE SEQUENCE</scope>
</reference>